<proteinExistence type="predicted"/>
<sequence>MSKTYTALPGVDWVNGAPVPENREIKLTAKEAMFDLAQGRIQLKEEAAEVVQEEQPVLPAPEPDATPEPRKRR</sequence>
<dbReference type="RefSeq" id="WP_209336704.1">
    <property type="nucleotide sequence ID" value="NZ_JAGIYY010000008.1"/>
</dbReference>
<name>A0A8J7R2Z2_9HYPH</name>
<reference evidence="2" key="1">
    <citation type="submission" date="2021-03" db="EMBL/GenBank/DDBJ databases">
        <title>Genome sequencing and assembly of Tianweitania sediminis.</title>
        <authorList>
            <person name="Chhetri G."/>
        </authorList>
    </citation>
    <scope>NUCLEOTIDE SEQUENCE</scope>
    <source>
        <strain evidence="2">Z8</strain>
    </source>
</reference>
<dbReference type="Proteomes" id="UP000666240">
    <property type="component" value="Unassembled WGS sequence"/>
</dbReference>
<feature type="region of interest" description="Disordered" evidence="1">
    <location>
        <begin position="51"/>
        <end position="73"/>
    </location>
</feature>
<evidence type="ECO:0000313" key="2">
    <source>
        <dbReference type="EMBL" id="MBP0440687.1"/>
    </source>
</evidence>
<organism evidence="2 3">
    <name type="scientific">Tianweitania sediminis</name>
    <dbReference type="NCBI Taxonomy" id="1502156"/>
    <lineage>
        <taxon>Bacteria</taxon>
        <taxon>Pseudomonadati</taxon>
        <taxon>Pseudomonadota</taxon>
        <taxon>Alphaproteobacteria</taxon>
        <taxon>Hyphomicrobiales</taxon>
        <taxon>Phyllobacteriaceae</taxon>
        <taxon>Tianweitania</taxon>
    </lineage>
</organism>
<keyword evidence="3" id="KW-1185">Reference proteome</keyword>
<protein>
    <submittedName>
        <fullName evidence="2">Uncharacterized protein</fullName>
    </submittedName>
</protein>
<evidence type="ECO:0000313" key="3">
    <source>
        <dbReference type="Proteomes" id="UP000666240"/>
    </source>
</evidence>
<evidence type="ECO:0000256" key="1">
    <source>
        <dbReference type="SAM" id="MobiDB-lite"/>
    </source>
</evidence>
<gene>
    <name evidence="2" type="ORF">J5Y06_18715</name>
</gene>
<dbReference type="EMBL" id="JAGIYY010000008">
    <property type="protein sequence ID" value="MBP0440687.1"/>
    <property type="molecule type" value="Genomic_DNA"/>
</dbReference>
<comment type="caution">
    <text evidence="2">The sequence shown here is derived from an EMBL/GenBank/DDBJ whole genome shotgun (WGS) entry which is preliminary data.</text>
</comment>
<accession>A0A8J7R2Z2</accession>
<dbReference type="AlphaFoldDB" id="A0A8J7R2Z2"/>